<evidence type="ECO:0000313" key="1">
    <source>
        <dbReference type="EMBL" id="GID73761.1"/>
    </source>
</evidence>
<accession>A0ABQ3Y176</accession>
<comment type="caution">
    <text evidence="1">The sequence shown here is derived from an EMBL/GenBank/DDBJ whole genome shotgun (WGS) entry which is preliminary data.</text>
</comment>
<reference evidence="1 2" key="1">
    <citation type="submission" date="2021-01" db="EMBL/GenBank/DDBJ databases">
        <title>Whole genome shotgun sequence of Actinoplanes deccanensis NBRC 13994.</title>
        <authorList>
            <person name="Komaki H."/>
            <person name="Tamura T."/>
        </authorList>
    </citation>
    <scope>NUCLEOTIDE SEQUENCE [LARGE SCALE GENOMIC DNA]</scope>
    <source>
        <strain evidence="1 2">NBRC 13994</strain>
    </source>
</reference>
<proteinExistence type="predicted"/>
<gene>
    <name evidence="1" type="ORF">Ade02nite_24020</name>
</gene>
<dbReference type="Proteomes" id="UP000609879">
    <property type="component" value="Unassembled WGS sequence"/>
</dbReference>
<evidence type="ECO:0000313" key="2">
    <source>
        <dbReference type="Proteomes" id="UP000609879"/>
    </source>
</evidence>
<dbReference type="EMBL" id="BOMI01000037">
    <property type="protein sequence ID" value="GID73761.1"/>
    <property type="molecule type" value="Genomic_DNA"/>
</dbReference>
<organism evidence="1 2">
    <name type="scientific">Paractinoplanes deccanensis</name>
    <dbReference type="NCBI Taxonomy" id="113561"/>
    <lineage>
        <taxon>Bacteria</taxon>
        <taxon>Bacillati</taxon>
        <taxon>Actinomycetota</taxon>
        <taxon>Actinomycetes</taxon>
        <taxon>Micromonosporales</taxon>
        <taxon>Micromonosporaceae</taxon>
        <taxon>Paractinoplanes</taxon>
    </lineage>
</organism>
<keyword evidence="2" id="KW-1185">Reference proteome</keyword>
<dbReference type="RefSeq" id="WP_203761658.1">
    <property type="nucleotide sequence ID" value="NZ_BAAABO010000027.1"/>
</dbReference>
<sequence length="125" mass="13815">MAAAQAPAEFRPLLDRLIAWADDLNRRGLVRLATYRGKNQITTLLPRLRGDDAGLATVYLEPKNAYIQLWPTVFKRRAPGSIAEVTSELGTEMKPHQRIFQVSDGLLSALTAAYEEAAGRQAPPK</sequence>
<name>A0ABQ3Y176_9ACTN</name>
<protein>
    <submittedName>
        <fullName evidence="1">Uncharacterized protein</fullName>
    </submittedName>
</protein>